<gene>
    <name evidence="11 13" type="primary">atpB</name>
    <name evidence="13" type="ORF">GCM10011366_06240</name>
</gene>
<evidence type="ECO:0000256" key="2">
    <source>
        <dbReference type="ARBA" id="ARBA00006810"/>
    </source>
</evidence>
<feature type="transmembrane region" description="Helical" evidence="11">
    <location>
        <begin position="228"/>
        <end position="245"/>
    </location>
</feature>
<organism evidence="13 14">
    <name type="scientific">Ornithinimicrobium tianjinense</name>
    <dbReference type="NCBI Taxonomy" id="1195761"/>
    <lineage>
        <taxon>Bacteria</taxon>
        <taxon>Bacillati</taxon>
        <taxon>Actinomycetota</taxon>
        <taxon>Actinomycetes</taxon>
        <taxon>Micrococcales</taxon>
        <taxon>Ornithinimicrobiaceae</taxon>
        <taxon>Ornithinimicrobium</taxon>
    </lineage>
</organism>
<dbReference type="InterPro" id="IPR000568">
    <property type="entry name" value="ATP_synth_F0_asu"/>
</dbReference>
<dbReference type="HAMAP" id="MF_01393">
    <property type="entry name" value="ATP_synth_a_bact"/>
    <property type="match status" value="1"/>
</dbReference>
<keyword evidence="5 11" id="KW-0812">Transmembrane</keyword>
<comment type="caution">
    <text evidence="13">The sequence shown here is derived from an EMBL/GenBank/DDBJ whole genome shotgun (WGS) entry which is preliminary data.</text>
</comment>
<evidence type="ECO:0000256" key="5">
    <source>
        <dbReference type="ARBA" id="ARBA00022692"/>
    </source>
</evidence>
<keyword evidence="3 11" id="KW-0813">Transport</keyword>
<dbReference type="SUPFAM" id="SSF81336">
    <property type="entry name" value="F1F0 ATP synthase subunit A"/>
    <property type="match status" value="1"/>
</dbReference>
<dbReference type="InterPro" id="IPR023011">
    <property type="entry name" value="ATP_synth_F0_asu_AS"/>
</dbReference>
<name>A0A917BGI1_9MICO</name>
<reference evidence="13" key="1">
    <citation type="journal article" date="2014" name="Int. J. Syst. Evol. Microbiol.">
        <title>Complete genome sequence of Corynebacterium casei LMG S-19264T (=DSM 44701T), isolated from a smear-ripened cheese.</title>
        <authorList>
            <consortium name="US DOE Joint Genome Institute (JGI-PGF)"/>
            <person name="Walter F."/>
            <person name="Albersmeier A."/>
            <person name="Kalinowski J."/>
            <person name="Ruckert C."/>
        </authorList>
    </citation>
    <scope>NUCLEOTIDE SEQUENCE</scope>
    <source>
        <strain evidence="13">CGMCC 1.12160</strain>
    </source>
</reference>
<evidence type="ECO:0000256" key="8">
    <source>
        <dbReference type="ARBA" id="ARBA00023065"/>
    </source>
</evidence>
<evidence type="ECO:0000256" key="12">
    <source>
        <dbReference type="RuleBase" id="RU000483"/>
    </source>
</evidence>
<feature type="transmembrane region" description="Helical" evidence="11">
    <location>
        <begin position="174"/>
        <end position="193"/>
    </location>
</feature>
<evidence type="ECO:0000256" key="11">
    <source>
        <dbReference type="HAMAP-Rule" id="MF_01393"/>
    </source>
</evidence>
<proteinExistence type="inferred from homology"/>
<evidence type="ECO:0000256" key="6">
    <source>
        <dbReference type="ARBA" id="ARBA00022781"/>
    </source>
</evidence>
<feature type="transmembrane region" description="Helical" evidence="11">
    <location>
        <begin position="42"/>
        <end position="63"/>
    </location>
</feature>
<dbReference type="InterPro" id="IPR035908">
    <property type="entry name" value="F0_ATP_A_sf"/>
</dbReference>
<dbReference type="NCBIfam" id="TIGR01131">
    <property type="entry name" value="ATP_synt_6_or_A"/>
    <property type="match status" value="1"/>
</dbReference>
<evidence type="ECO:0000256" key="4">
    <source>
        <dbReference type="ARBA" id="ARBA00022547"/>
    </source>
</evidence>
<evidence type="ECO:0000313" key="13">
    <source>
        <dbReference type="EMBL" id="GGF41297.1"/>
    </source>
</evidence>
<keyword evidence="14" id="KW-1185">Reference proteome</keyword>
<dbReference type="PRINTS" id="PR00123">
    <property type="entry name" value="ATPASEA"/>
</dbReference>
<reference evidence="13" key="2">
    <citation type="submission" date="2020-09" db="EMBL/GenBank/DDBJ databases">
        <authorList>
            <person name="Sun Q."/>
            <person name="Zhou Y."/>
        </authorList>
    </citation>
    <scope>NUCLEOTIDE SEQUENCE</scope>
    <source>
        <strain evidence="13">CGMCC 1.12160</strain>
    </source>
</reference>
<evidence type="ECO:0000313" key="14">
    <source>
        <dbReference type="Proteomes" id="UP000605670"/>
    </source>
</evidence>
<dbReference type="GO" id="GO:0045259">
    <property type="term" value="C:proton-transporting ATP synthase complex"/>
    <property type="evidence" value="ECO:0007669"/>
    <property type="project" value="UniProtKB-KW"/>
</dbReference>
<keyword evidence="11" id="KW-1003">Cell membrane</keyword>
<dbReference type="EMBL" id="BMEM01000001">
    <property type="protein sequence ID" value="GGF41297.1"/>
    <property type="molecule type" value="Genomic_DNA"/>
</dbReference>
<dbReference type="GO" id="GO:0046933">
    <property type="term" value="F:proton-transporting ATP synthase activity, rotational mechanism"/>
    <property type="evidence" value="ECO:0007669"/>
    <property type="project" value="UniProtKB-UniRule"/>
</dbReference>
<evidence type="ECO:0000256" key="7">
    <source>
        <dbReference type="ARBA" id="ARBA00022989"/>
    </source>
</evidence>
<dbReference type="AlphaFoldDB" id="A0A917BGI1"/>
<evidence type="ECO:0000256" key="10">
    <source>
        <dbReference type="ARBA" id="ARBA00023310"/>
    </source>
</evidence>
<dbReference type="CDD" id="cd00310">
    <property type="entry name" value="ATP-synt_Fo_a_6"/>
    <property type="match status" value="1"/>
</dbReference>
<feature type="transmembrane region" description="Helical" evidence="11">
    <location>
        <begin position="103"/>
        <end position="122"/>
    </location>
</feature>
<sequence length="273" mass="30290">MSATMAAVGLVLPMAEEGESHFPPTPGDFWQPMFAIPGTDYYFTRPMALLAIATVTLMVWLWLTTRQAAVVPSKGQWLTEQVYNFARNGIARDMIGSRDFMRFVPFLFAMFTFILLNNLFGIIPPFQNPTMARIGFPIGLTAIVYVVYHWVGIKHKGGLGAYLGSLLPSGLPGWIKPFILFLELITFFITRPLTLALRLFGNMFAGHMLLVVFIVGGWYMFKTFEPGLMAVAIPAWVLGGALTVFEGLIQFLQAYVFTLLAASYIGGALADEH</sequence>
<keyword evidence="4 11" id="KW-0138">CF(0)</keyword>
<protein>
    <recommendedName>
        <fullName evidence="11 12">ATP synthase subunit a</fullName>
    </recommendedName>
    <alternativeName>
        <fullName evidence="11">ATP synthase F0 sector subunit a</fullName>
    </alternativeName>
    <alternativeName>
        <fullName evidence="11">F-ATPase subunit 6</fullName>
    </alternativeName>
</protein>
<dbReference type="PROSITE" id="PS00449">
    <property type="entry name" value="ATPASE_A"/>
    <property type="match status" value="1"/>
</dbReference>
<dbReference type="Pfam" id="PF00119">
    <property type="entry name" value="ATP-synt_A"/>
    <property type="match status" value="1"/>
</dbReference>
<dbReference type="PANTHER" id="PTHR11410">
    <property type="entry name" value="ATP SYNTHASE SUBUNIT A"/>
    <property type="match status" value="1"/>
</dbReference>
<keyword evidence="7 11" id="KW-1133">Transmembrane helix</keyword>
<dbReference type="Proteomes" id="UP000605670">
    <property type="component" value="Unassembled WGS sequence"/>
</dbReference>
<keyword evidence="6 11" id="KW-0375">Hydrogen ion transport</keyword>
<feature type="transmembrane region" description="Helical" evidence="11">
    <location>
        <begin position="251"/>
        <end position="270"/>
    </location>
</feature>
<keyword evidence="9 11" id="KW-0472">Membrane</keyword>
<dbReference type="RefSeq" id="WP_229734834.1">
    <property type="nucleotide sequence ID" value="NZ_BAABKH010000010.1"/>
</dbReference>
<evidence type="ECO:0000256" key="1">
    <source>
        <dbReference type="ARBA" id="ARBA00004141"/>
    </source>
</evidence>
<feature type="transmembrane region" description="Helical" evidence="11">
    <location>
        <begin position="199"/>
        <end position="221"/>
    </location>
</feature>
<dbReference type="PANTHER" id="PTHR11410:SF0">
    <property type="entry name" value="ATP SYNTHASE SUBUNIT A"/>
    <property type="match status" value="1"/>
</dbReference>
<dbReference type="GO" id="GO:0005886">
    <property type="term" value="C:plasma membrane"/>
    <property type="evidence" value="ECO:0007669"/>
    <property type="project" value="UniProtKB-SubCell"/>
</dbReference>
<dbReference type="Gene3D" id="1.20.120.220">
    <property type="entry name" value="ATP synthase, F0 complex, subunit A"/>
    <property type="match status" value="1"/>
</dbReference>
<feature type="transmembrane region" description="Helical" evidence="11">
    <location>
        <begin position="134"/>
        <end position="153"/>
    </location>
</feature>
<keyword evidence="10 11" id="KW-0066">ATP synthesis</keyword>
<evidence type="ECO:0000256" key="3">
    <source>
        <dbReference type="ARBA" id="ARBA00022448"/>
    </source>
</evidence>
<accession>A0A917BGI1</accession>
<dbReference type="InterPro" id="IPR045083">
    <property type="entry name" value="ATP_synth_F0_asu_bact/mt"/>
</dbReference>
<evidence type="ECO:0000256" key="9">
    <source>
        <dbReference type="ARBA" id="ARBA00023136"/>
    </source>
</evidence>
<keyword evidence="8 11" id="KW-0406">Ion transport</keyword>
<comment type="subcellular location">
    <subcellularLocation>
        <location evidence="11 12">Cell membrane</location>
        <topology evidence="11 12">Multi-pass membrane protein</topology>
    </subcellularLocation>
    <subcellularLocation>
        <location evidence="1">Membrane</location>
        <topology evidence="1">Multi-pass membrane protein</topology>
    </subcellularLocation>
</comment>
<comment type="similarity">
    <text evidence="2 11 12">Belongs to the ATPase A chain family.</text>
</comment>
<comment type="function">
    <text evidence="11 12">Key component of the proton channel; it plays a direct role in the translocation of protons across the membrane.</text>
</comment>